<dbReference type="EMBL" id="CACRUW010000012">
    <property type="protein sequence ID" value="VYU25426.1"/>
    <property type="molecule type" value="Genomic_DNA"/>
</dbReference>
<feature type="transmembrane region" description="Helical" evidence="1">
    <location>
        <begin position="15"/>
        <end position="35"/>
    </location>
</feature>
<organism evidence="2">
    <name type="scientific">Parabacteroides distasonis</name>
    <dbReference type="NCBI Taxonomy" id="823"/>
    <lineage>
        <taxon>Bacteria</taxon>
        <taxon>Pseudomonadati</taxon>
        <taxon>Bacteroidota</taxon>
        <taxon>Bacteroidia</taxon>
        <taxon>Bacteroidales</taxon>
        <taxon>Tannerellaceae</taxon>
        <taxon>Parabacteroides</taxon>
    </lineage>
</organism>
<sequence>MPRKNVRPYTLYPRIYVYLYGELVLKNVMISYIYLRKNVVFIWKELF</sequence>
<gene>
    <name evidence="2" type="ORF">PDLFYP31_00368</name>
</gene>
<name>A0A6N3D8C5_PARDI</name>
<keyword evidence="1" id="KW-0812">Transmembrane</keyword>
<keyword evidence="1" id="KW-0472">Membrane</keyword>
<evidence type="ECO:0000256" key="1">
    <source>
        <dbReference type="SAM" id="Phobius"/>
    </source>
</evidence>
<proteinExistence type="predicted"/>
<protein>
    <submittedName>
        <fullName evidence="2">Uncharacterized protein</fullName>
    </submittedName>
</protein>
<accession>A0A6N3D8C5</accession>
<dbReference type="AlphaFoldDB" id="A0A6N3D8C5"/>
<evidence type="ECO:0000313" key="2">
    <source>
        <dbReference type="EMBL" id="VYU25426.1"/>
    </source>
</evidence>
<reference evidence="2" key="1">
    <citation type="submission" date="2019-11" db="EMBL/GenBank/DDBJ databases">
        <authorList>
            <person name="Feng L."/>
        </authorList>
    </citation>
    <scope>NUCLEOTIDE SEQUENCE</scope>
    <source>
        <strain evidence="2">PdistasonisLFYP31</strain>
    </source>
</reference>
<keyword evidence="1" id="KW-1133">Transmembrane helix</keyword>